<dbReference type="VEuPathDB" id="FungiDB:VP01_853g3"/>
<evidence type="ECO:0000256" key="1">
    <source>
        <dbReference type="SAM" id="Phobius"/>
    </source>
</evidence>
<organism evidence="2 3">
    <name type="scientific">Puccinia sorghi</name>
    <dbReference type="NCBI Taxonomy" id="27349"/>
    <lineage>
        <taxon>Eukaryota</taxon>
        <taxon>Fungi</taxon>
        <taxon>Dikarya</taxon>
        <taxon>Basidiomycota</taxon>
        <taxon>Pucciniomycotina</taxon>
        <taxon>Pucciniomycetes</taxon>
        <taxon>Pucciniales</taxon>
        <taxon>Pucciniaceae</taxon>
        <taxon>Puccinia</taxon>
    </lineage>
</organism>
<dbReference type="EMBL" id="LAVV01014093">
    <property type="protein sequence ID" value="KNZ45044.1"/>
    <property type="molecule type" value="Genomic_DNA"/>
</dbReference>
<name>A0A0L6U921_9BASI</name>
<evidence type="ECO:0000313" key="3">
    <source>
        <dbReference type="Proteomes" id="UP000037035"/>
    </source>
</evidence>
<keyword evidence="1" id="KW-0812">Transmembrane</keyword>
<keyword evidence="1" id="KW-0472">Membrane</keyword>
<evidence type="ECO:0000313" key="2">
    <source>
        <dbReference type="EMBL" id="KNZ45044.1"/>
    </source>
</evidence>
<proteinExistence type="predicted"/>
<accession>A0A0L6U921</accession>
<keyword evidence="1" id="KW-1133">Transmembrane helix</keyword>
<dbReference type="AlphaFoldDB" id="A0A0L6U921"/>
<reference evidence="2 3" key="1">
    <citation type="submission" date="2015-08" db="EMBL/GenBank/DDBJ databases">
        <title>Next Generation Sequencing and Analysis of the Genome of Puccinia sorghi L Schw, the Causal Agent of Maize Common Rust.</title>
        <authorList>
            <person name="Rochi L."/>
            <person name="Burguener G."/>
            <person name="Darino M."/>
            <person name="Turjanski A."/>
            <person name="Kreff E."/>
            <person name="Dieguez M.J."/>
            <person name="Sacco F."/>
        </authorList>
    </citation>
    <scope>NUCLEOTIDE SEQUENCE [LARGE SCALE GENOMIC DNA]</scope>
    <source>
        <strain evidence="2 3">RO10H11247</strain>
    </source>
</reference>
<sequence length="359" mass="41785">MSQKLPTETTLVYDDFIYLDTSKKNFFCCYSNLSPRIIQPSFDAHMLYFKFRQLSKFFFSVGYLNNNFEPSILRGKILITLSKGLKCKFKDFSMLGLNFQHKDAIQGNQLVGLQRGPNEKLSFCIKWLDDTLKLKQRMKNIRKRISMSEIKTSSSIIFHIIIKIIFHIINIFFMLLFYSRFKIELFSSSRTETTRTNKIISGPKGPFTRPKTKATSTHCLVRYKGTFYLASKSKPLSHYSVSFPLTCNSSSPLVISVFSLLFFSQFDSESTLTTHLLLSTFLYLFSLLFLWCLEDVDLVIHTLPVNRCSIIRYHTASPVFSLTPVYLFSFEIDSINIYPCTMPNLISKHMYMLRFSFHL</sequence>
<comment type="caution">
    <text evidence="2">The sequence shown here is derived from an EMBL/GenBank/DDBJ whole genome shotgun (WGS) entry which is preliminary data.</text>
</comment>
<feature type="transmembrane region" description="Helical" evidence="1">
    <location>
        <begin position="156"/>
        <end position="178"/>
    </location>
</feature>
<gene>
    <name evidence="2" type="ORF">VP01_853g3</name>
</gene>
<protein>
    <submittedName>
        <fullName evidence="2">Uncharacterized protein</fullName>
    </submittedName>
</protein>
<keyword evidence="3" id="KW-1185">Reference proteome</keyword>
<dbReference type="Proteomes" id="UP000037035">
    <property type="component" value="Unassembled WGS sequence"/>
</dbReference>
<feature type="transmembrane region" description="Helical" evidence="1">
    <location>
        <begin position="275"/>
        <end position="293"/>
    </location>
</feature>